<proteinExistence type="predicted"/>
<organism evidence="3 4">
    <name type="scientific">Mesorhizobium ventifaucium</name>
    <dbReference type="NCBI Taxonomy" id="666020"/>
    <lineage>
        <taxon>Bacteria</taxon>
        <taxon>Pseudomonadati</taxon>
        <taxon>Pseudomonadota</taxon>
        <taxon>Alphaproteobacteria</taxon>
        <taxon>Hyphomicrobiales</taxon>
        <taxon>Phyllobacteriaceae</taxon>
        <taxon>Mesorhizobium</taxon>
    </lineage>
</organism>
<dbReference type="EMBL" id="CAKXZS010000030">
    <property type="protein sequence ID" value="CAH2404563.1"/>
    <property type="molecule type" value="Genomic_DNA"/>
</dbReference>
<dbReference type="Pfam" id="PF10908">
    <property type="entry name" value="Tlde1_dom"/>
    <property type="match status" value="1"/>
</dbReference>
<gene>
    <name evidence="3" type="ORF">MES4922_360183</name>
</gene>
<name>A0ABM9E618_9HYPH</name>
<dbReference type="Proteomes" id="UP001152604">
    <property type="component" value="Unassembled WGS sequence"/>
</dbReference>
<protein>
    <recommendedName>
        <fullName evidence="2">Tlde1 domain-containing protein</fullName>
    </recommendedName>
</protein>
<accession>A0ABM9E618</accession>
<comment type="caution">
    <text evidence="3">The sequence shown here is derived from an EMBL/GenBank/DDBJ whole genome shotgun (WGS) entry which is preliminary data.</text>
</comment>
<evidence type="ECO:0000313" key="4">
    <source>
        <dbReference type="Proteomes" id="UP001152604"/>
    </source>
</evidence>
<feature type="domain" description="Tlde1" evidence="2">
    <location>
        <begin position="429"/>
        <end position="530"/>
    </location>
</feature>
<reference evidence="3" key="1">
    <citation type="submission" date="2022-03" db="EMBL/GenBank/DDBJ databases">
        <authorList>
            <person name="Brunel B."/>
        </authorList>
    </citation>
    <scope>NUCLEOTIDE SEQUENCE</scope>
    <source>
        <strain evidence="3">STM4922sample</strain>
    </source>
</reference>
<evidence type="ECO:0000313" key="3">
    <source>
        <dbReference type="EMBL" id="CAH2404563.1"/>
    </source>
</evidence>
<sequence length="532" mass="55870">MALMRLKNRGDNPDTGLPSMRPGLRWVAIPVVGAAIALWSAATVAGLHSVGTSLTAASNSLPQNLLAPRFMALADARHTLANPRANPRANSWAPSLAGRQREASLLGRCNAGCAHAAASFVHEGKVARLKPLVRPDTAQLVAEISPQSRFDSVVAKAALSPQKIAAAFARASGGAAPFAVVSLPTGQRFAEPVRLPDQHGPASARFGPEVAESERSSRLALALANALPEAMIDVLPQATTADPAAPQEGEVQMASLPPQDAMPDSVPLPTWRPQAEIDQSDEAPEVKAPKVDAPKAKAPKVQASKAAKAESQPSKANRIQTAAAPQVEMPRAPSLSPRISSAAAIPSMQANQEMRGSPGMQSSQGMQGSPGKPAKPAKRSKAADMLAYAKPDSPAGGGGVFGNLFTKPGSGVAVYDISAKTVYMPDGSRLEAHSGLGSMVDQPRYANRKNGGPTPPHTYDLRLRESRFHGVEALRLTPIDGKNKYGRDGFLAHTYLLRGGRAESNGCVVFKDYARFLGAFKKGKIKRLVVRG</sequence>
<keyword evidence="4" id="KW-1185">Reference proteome</keyword>
<feature type="compositionally biased region" description="Polar residues" evidence="1">
    <location>
        <begin position="311"/>
        <end position="320"/>
    </location>
</feature>
<evidence type="ECO:0000259" key="2">
    <source>
        <dbReference type="Pfam" id="PF10908"/>
    </source>
</evidence>
<feature type="compositionally biased region" description="Polar residues" evidence="1">
    <location>
        <begin position="349"/>
        <end position="367"/>
    </location>
</feature>
<feature type="region of interest" description="Disordered" evidence="1">
    <location>
        <begin position="349"/>
        <end position="382"/>
    </location>
</feature>
<feature type="compositionally biased region" description="Basic and acidic residues" evidence="1">
    <location>
        <begin position="284"/>
        <end position="295"/>
    </location>
</feature>
<feature type="region of interest" description="Disordered" evidence="1">
    <location>
        <begin position="245"/>
        <end position="337"/>
    </location>
</feature>
<evidence type="ECO:0000256" key="1">
    <source>
        <dbReference type="SAM" id="MobiDB-lite"/>
    </source>
</evidence>
<dbReference type="InterPro" id="IPR021225">
    <property type="entry name" value="Tlde1_dom"/>
</dbReference>